<keyword evidence="1" id="KW-0175">Coiled coil</keyword>
<dbReference type="SUPFAM" id="SSF48350">
    <property type="entry name" value="GTPase activation domain, GAP"/>
    <property type="match status" value="1"/>
</dbReference>
<reference evidence="3 4" key="1">
    <citation type="journal article" date="2007" name="Science">
        <title>Sea anemone genome reveals ancestral eumetazoan gene repertoire and genomic organization.</title>
        <authorList>
            <person name="Putnam N.H."/>
            <person name="Srivastava M."/>
            <person name="Hellsten U."/>
            <person name="Dirks B."/>
            <person name="Chapman J."/>
            <person name="Salamov A."/>
            <person name="Terry A."/>
            <person name="Shapiro H."/>
            <person name="Lindquist E."/>
            <person name="Kapitonov V.V."/>
            <person name="Jurka J."/>
            <person name="Genikhovich G."/>
            <person name="Grigoriev I.V."/>
            <person name="Lucas S.M."/>
            <person name="Steele R.E."/>
            <person name="Finnerty J.R."/>
            <person name="Technau U."/>
            <person name="Martindale M.Q."/>
            <person name="Rokhsar D.S."/>
        </authorList>
    </citation>
    <scope>NUCLEOTIDE SEQUENCE [LARGE SCALE GENOMIC DNA]</scope>
    <source>
        <strain evidence="4">CH2 X CH6</strain>
    </source>
</reference>
<dbReference type="GO" id="GO:0005096">
    <property type="term" value="F:GTPase activator activity"/>
    <property type="evidence" value="ECO:0000318"/>
    <property type="project" value="GO_Central"/>
</dbReference>
<name>A7S5U4_NEMVE</name>
<dbReference type="PANTHER" id="PTHR14149">
    <property type="entry name" value="RAS GTPASE-ACTIVATING PROTEIN WITH IQ MOTIF"/>
    <property type="match status" value="1"/>
</dbReference>
<dbReference type="Gene3D" id="1.10.506.10">
    <property type="entry name" value="GTPase Activation - p120gap, domain 1"/>
    <property type="match status" value="1"/>
</dbReference>
<dbReference type="HOGENOM" id="CLU_009455_0_0_1"/>
<dbReference type="InterPro" id="IPR008936">
    <property type="entry name" value="Rho_GTPase_activation_prot"/>
</dbReference>
<organism evidence="3 4">
    <name type="scientific">Nematostella vectensis</name>
    <name type="common">Starlet sea anemone</name>
    <dbReference type="NCBI Taxonomy" id="45351"/>
    <lineage>
        <taxon>Eukaryota</taxon>
        <taxon>Metazoa</taxon>
        <taxon>Cnidaria</taxon>
        <taxon>Anthozoa</taxon>
        <taxon>Hexacorallia</taxon>
        <taxon>Actiniaria</taxon>
        <taxon>Edwardsiidae</taxon>
        <taxon>Nematostella</taxon>
    </lineage>
</organism>
<dbReference type="AlphaFoldDB" id="A7S5U4"/>
<evidence type="ECO:0000259" key="2">
    <source>
        <dbReference type="PROSITE" id="PS50018"/>
    </source>
</evidence>
<dbReference type="Pfam" id="PF03836">
    <property type="entry name" value="RasGAP_C"/>
    <property type="match status" value="1"/>
</dbReference>
<dbReference type="InterPro" id="IPR001936">
    <property type="entry name" value="RasGAP_dom"/>
</dbReference>
<feature type="coiled-coil region" evidence="1">
    <location>
        <begin position="547"/>
        <end position="588"/>
    </location>
</feature>
<dbReference type="eggNOG" id="KOG2128">
    <property type="taxonomic scope" value="Eukaryota"/>
</dbReference>
<dbReference type="InterPro" id="IPR000593">
    <property type="entry name" value="RasGAP_C"/>
</dbReference>
<dbReference type="GO" id="GO:0046580">
    <property type="term" value="P:negative regulation of Ras protein signal transduction"/>
    <property type="evidence" value="ECO:0000318"/>
    <property type="project" value="GO_Central"/>
</dbReference>
<dbReference type="STRING" id="45351.A7S5U4"/>
<keyword evidence="4" id="KW-1185">Reference proteome</keyword>
<gene>
    <name evidence="3" type="ORF">NEMVEDRAFT_v1g243068</name>
</gene>
<dbReference type="Pfam" id="PF00616">
    <property type="entry name" value="RasGAP"/>
    <property type="match status" value="1"/>
</dbReference>
<dbReference type="PhylomeDB" id="A7S5U4"/>
<accession>A7S5U4</accession>
<feature type="coiled-coil region" evidence="1">
    <location>
        <begin position="15"/>
        <end position="42"/>
    </location>
</feature>
<evidence type="ECO:0000256" key="1">
    <source>
        <dbReference type="SAM" id="Coils"/>
    </source>
</evidence>
<evidence type="ECO:0000313" key="4">
    <source>
        <dbReference type="Proteomes" id="UP000001593"/>
    </source>
</evidence>
<proteinExistence type="predicted"/>
<dbReference type="PANTHER" id="PTHR14149:SF17">
    <property type="entry name" value="GTPASE-ACTIVATING PROTEIN"/>
    <property type="match status" value="1"/>
</dbReference>
<protein>
    <recommendedName>
        <fullName evidence="2">Ras-GAP domain-containing protein</fullName>
    </recommendedName>
</protein>
<feature type="domain" description="Ras-GAP" evidence="2">
    <location>
        <begin position="131"/>
        <end position="338"/>
    </location>
</feature>
<dbReference type="GO" id="GO:0005938">
    <property type="term" value="C:cell cortex"/>
    <property type="evidence" value="ECO:0000318"/>
    <property type="project" value="GO_Central"/>
</dbReference>
<evidence type="ECO:0000313" key="3">
    <source>
        <dbReference type="EMBL" id="EDO40933.1"/>
    </source>
</evidence>
<dbReference type="OMA" id="AYMITLN"/>
<sequence length="765" mass="88703">MAEIKPPEFKEGDKLRSIRRRLKLLKQEISELSKKNYELERDVKFFDQRIALLINHRIAVEELSDRIGDYDRRVGVLKDELQQQRFGNLFYLLQTEPSYLAQLSRIVSLSEIDSLLQPVMFSLYGNQYETREEYLLLSMFELALKYEFAESENFNSLLRANTAISRMMTTYTRRGPGQEYLKCTLEEPLNDLMSQEDLVLEINPIKVYIELYGHPMDESSLTLERAMDDPEVMFRTKLRIKKLQDISSLFLGIIISSLSQVPYGIQWLCRAIKELAMEKFPEATPEQINAMIGGFFLLRFINPAIVTPTAYMLVNKQPTYTMRRNLTLIAKILQSMANKNVVSSHFKEEYMQPLQPFAINHVDLMQSFLSDLSSVPDFHESLEMEHYLSLSKDIKISITLNEMYKIHELITRHTDYLALTEDDPLHILLDELGQAEHQLPCVEDCTIHLVLTNKWGASKQVFRAESVESTFSKKLESEAVKEQCRRLLVKLLSLCPALMMESSLLNAIKRAQLEPETDWGRIGAYLLQRFQGVEEFTSVLEGDKIFFQQIKEEVQLKLMKYEKLELELKSLQRVYEALNDHGQFLREQLDAYKEYLVAVRTRAASVSKAQKRGSFGSSSSQGGNKQIRFSYNQLEREGVIIETQGIPVHRKSDISVTLASPEPGIYTIALYYKGKTSKAYETDLNLEELLEKQHLSDPATLKDFEAGFLPHCLDFLGITHILDLLFGEFLGAFRTEFFEKNYTFFVAQKFREKPRLLTRLYYSHE</sequence>
<dbReference type="PROSITE" id="PS50018">
    <property type="entry name" value="RAS_GTPASE_ACTIV_2"/>
    <property type="match status" value="1"/>
</dbReference>
<dbReference type="SUPFAM" id="SSF143885">
    <property type="entry name" value="RGC domain-like"/>
    <property type="match status" value="1"/>
</dbReference>
<dbReference type="Proteomes" id="UP000001593">
    <property type="component" value="Unassembled WGS sequence"/>
</dbReference>
<dbReference type="EMBL" id="DS469584">
    <property type="protein sequence ID" value="EDO40933.1"/>
    <property type="molecule type" value="Genomic_DNA"/>
</dbReference>
<dbReference type="InParanoid" id="A7S5U4"/>
<dbReference type="SMART" id="SM00323">
    <property type="entry name" value="RasGAP"/>
    <property type="match status" value="1"/>
</dbReference>